<evidence type="ECO:0000256" key="7">
    <source>
        <dbReference type="PIRSR" id="PIRSR601461-1"/>
    </source>
</evidence>
<organism evidence="12 13">
    <name type="scientific">Acorus gramineus</name>
    <name type="common">Dwarf sweet flag</name>
    <dbReference type="NCBI Taxonomy" id="55184"/>
    <lineage>
        <taxon>Eukaryota</taxon>
        <taxon>Viridiplantae</taxon>
        <taxon>Streptophyta</taxon>
        <taxon>Embryophyta</taxon>
        <taxon>Tracheophyta</taxon>
        <taxon>Spermatophyta</taxon>
        <taxon>Magnoliopsida</taxon>
        <taxon>Liliopsida</taxon>
        <taxon>Acoraceae</taxon>
        <taxon>Acorus</taxon>
    </lineage>
</organism>
<dbReference type="GO" id="GO:0004190">
    <property type="term" value="F:aspartic-type endopeptidase activity"/>
    <property type="evidence" value="ECO:0007669"/>
    <property type="project" value="UniProtKB-KW"/>
</dbReference>
<feature type="chain" id="PRO_5043474150" evidence="10">
    <location>
        <begin position="31"/>
        <end position="489"/>
    </location>
</feature>
<dbReference type="InterPro" id="IPR032799">
    <property type="entry name" value="TAXi_C"/>
</dbReference>
<evidence type="ECO:0000256" key="2">
    <source>
        <dbReference type="ARBA" id="ARBA00022670"/>
    </source>
</evidence>
<dbReference type="FunFam" id="2.40.70.10:FF:000021">
    <property type="entry name" value="Aspartyl protease AED1"/>
    <property type="match status" value="1"/>
</dbReference>
<feature type="region of interest" description="Disordered" evidence="9">
    <location>
        <begin position="50"/>
        <end position="73"/>
    </location>
</feature>
<feature type="active site" evidence="7">
    <location>
        <position position="365"/>
    </location>
</feature>
<evidence type="ECO:0000313" key="12">
    <source>
        <dbReference type="EMBL" id="KAK1274429.1"/>
    </source>
</evidence>
<reference evidence="12" key="1">
    <citation type="journal article" date="2023" name="Nat. Commun.">
        <title>Diploid and tetraploid genomes of Acorus and the evolution of monocots.</title>
        <authorList>
            <person name="Ma L."/>
            <person name="Liu K.W."/>
            <person name="Li Z."/>
            <person name="Hsiao Y.Y."/>
            <person name="Qi Y."/>
            <person name="Fu T."/>
            <person name="Tang G.D."/>
            <person name="Zhang D."/>
            <person name="Sun W.H."/>
            <person name="Liu D.K."/>
            <person name="Li Y."/>
            <person name="Chen G.Z."/>
            <person name="Liu X.D."/>
            <person name="Liao X.Y."/>
            <person name="Jiang Y.T."/>
            <person name="Yu X."/>
            <person name="Hao Y."/>
            <person name="Huang J."/>
            <person name="Zhao X.W."/>
            <person name="Ke S."/>
            <person name="Chen Y.Y."/>
            <person name="Wu W.L."/>
            <person name="Hsu J.L."/>
            <person name="Lin Y.F."/>
            <person name="Huang M.D."/>
            <person name="Li C.Y."/>
            <person name="Huang L."/>
            <person name="Wang Z.W."/>
            <person name="Zhao X."/>
            <person name="Zhong W.Y."/>
            <person name="Peng D.H."/>
            <person name="Ahmad S."/>
            <person name="Lan S."/>
            <person name="Zhang J.S."/>
            <person name="Tsai W.C."/>
            <person name="Van de Peer Y."/>
            <person name="Liu Z.J."/>
        </authorList>
    </citation>
    <scope>NUCLEOTIDE SEQUENCE</scope>
    <source>
        <strain evidence="12">SCP</strain>
    </source>
</reference>
<evidence type="ECO:0000256" key="4">
    <source>
        <dbReference type="ARBA" id="ARBA00022750"/>
    </source>
</evidence>
<evidence type="ECO:0000313" key="13">
    <source>
        <dbReference type="Proteomes" id="UP001179952"/>
    </source>
</evidence>
<dbReference type="InterPro" id="IPR001969">
    <property type="entry name" value="Aspartic_peptidase_AS"/>
</dbReference>
<keyword evidence="3 10" id="KW-0732">Signal</keyword>
<evidence type="ECO:0000256" key="10">
    <source>
        <dbReference type="SAM" id="SignalP"/>
    </source>
</evidence>
<dbReference type="Proteomes" id="UP001179952">
    <property type="component" value="Unassembled WGS sequence"/>
</dbReference>
<evidence type="ECO:0000256" key="3">
    <source>
        <dbReference type="ARBA" id="ARBA00022729"/>
    </source>
</evidence>
<keyword evidence="4 8" id="KW-0064">Aspartyl protease</keyword>
<comment type="similarity">
    <text evidence="1 8">Belongs to the peptidase A1 family.</text>
</comment>
<keyword evidence="6" id="KW-1015">Disulfide bond</keyword>
<keyword evidence="5 8" id="KW-0378">Hydrolase</keyword>
<evidence type="ECO:0000256" key="1">
    <source>
        <dbReference type="ARBA" id="ARBA00007447"/>
    </source>
</evidence>
<dbReference type="PRINTS" id="PR00792">
    <property type="entry name" value="PEPSIN"/>
</dbReference>
<sequence>MKLIMARPQPFLLLHLLLLLCCSHMSSCRGDPGSHHHVFDIQSLLPAITCTGGSPHHDQGPHSEGSSSMRISHRLSPCSPLGGGLDDQSSTPTDLLHGDRFRVEFLQTRHKLSSSSDNNPTSSPHDMVNSIKLATLPATGGQAFGLASYVVTVGYGTPKKNQTVIFDTGSDVSWIQCKPCVNTCFRQREPLFDPSESSSYHNISCGAPECAALTSSRCSSNTCLYSVAYGDNSTTKGFLARETLTLTPSDVVENFVFGCGQNNRGLFGTTAGILGLGRGNFSLVSQTNGTFGGSFSYCLPSSSSNKTGHLTLGAVTKAANNNISYTPLNPNRETFYYLDLVGISVGGRVLPINASVFSSAGTIIDSGTVITRLPSSAYAALRSAFKSGMSAYNSTTPSSSLLDTCYDFSGINNKVMVPNIVFHFNGGADMEVDVSGILYVESASRICLAFAGNKDDTKLGIIGSVQQRNLEVVYDTRAGRVGFGPGSCA</sequence>
<dbReference type="InterPro" id="IPR032861">
    <property type="entry name" value="TAXi_N"/>
</dbReference>
<dbReference type="InterPro" id="IPR021109">
    <property type="entry name" value="Peptidase_aspartic_dom_sf"/>
</dbReference>
<feature type="signal peptide" evidence="10">
    <location>
        <begin position="1"/>
        <end position="30"/>
    </location>
</feature>
<evidence type="ECO:0000259" key="11">
    <source>
        <dbReference type="PROSITE" id="PS51767"/>
    </source>
</evidence>
<accession>A0AAV9BEA4</accession>
<dbReference type="GO" id="GO:0006508">
    <property type="term" value="P:proteolysis"/>
    <property type="evidence" value="ECO:0007669"/>
    <property type="project" value="UniProtKB-KW"/>
</dbReference>
<dbReference type="SUPFAM" id="SSF50630">
    <property type="entry name" value="Acid proteases"/>
    <property type="match status" value="1"/>
</dbReference>
<evidence type="ECO:0000256" key="5">
    <source>
        <dbReference type="ARBA" id="ARBA00022801"/>
    </source>
</evidence>
<dbReference type="InterPro" id="IPR001461">
    <property type="entry name" value="Aspartic_peptidase_A1"/>
</dbReference>
<dbReference type="Pfam" id="PF14541">
    <property type="entry name" value="TAXi_C"/>
    <property type="match status" value="1"/>
</dbReference>
<dbReference type="InterPro" id="IPR033121">
    <property type="entry name" value="PEPTIDASE_A1"/>
</dbReference>
<dbReference type="InterPro" id="IPR033873">
    <property type="entry name" value="CND41-like"/>
</dbReference>
<reference evidence="12" key="2">
    <citation type="submission" date="2023-06" db="EMBL/GenBank/DDBJ databases">
        <authorList>
            <person name="Ma L."/>
            <person name="Liu K.-W."/>
            <person name="Li Z."/>
            <person name="Hsiao Y.-Y."/>
            <person name="Qi Y."/>
            <person name="Fu T."/>
            <person name="Tang G."/>
            <person name="Zhang D."/>
            <person name="Sun W.-H."/>
            <person name="Liu D.-K."/>
            <person name="Li Y."/>
            <person name="Chen G.-Z."/>
            <person name="Liu X.-D."/>
            <person name="Liao X.-Y."/>
            <person name="Jiang Y.-T."/>
            <person name="Yu X."/>
            <person name="Hao Y."/>
            <person name="Huang J."/>
            <person name="Zhao X.-W."/>
            <person name="Ke S."/>
            <person name="Chen Y.-Y."/>
            <person name="Wu W.-L."/>
            <person name="Hsu J.-L."/>
            <person name="Lin Y.-F."/>
            <person name="Huang M.-D."/>
            <person name="Li C.-Y."/>
            <person name="Huang L."/>
            <person name="Wang Z.-W."/>
            <person name="Zhao X."/>
            <person name="Zhong W.-Y."/>
            <person name="Peng D.-H."/>
            <person name="Ahmad S."/>
            <person name="Lan S."/>
            <person name="Zhang J.-S."/>
            <person name="Tsai W.-C."/>
            <person name="Van De Peer Y."/>
            <person name="Liu Z.-J."/>
        </authorList>
    </citation>
    <scope>NUCLEOTIDE SEQUENCE</scope>
    <source>
        <strain evidence="12">SCP</strain>
        <tissue evidence="12">Leaves</tissue>
    </source>
</reference>
<protein>
    <submittedName>
        <fullName evidence="12">Aspartic protease</fullName>
    </submittedName>
</protein>
<dbReference type="Pfam" id="PF14543">
    <property type="entry name" value="TAXi_N"/>
    <property type="match status" value="1"/>
</dbReference>
<name>A0AAV9BEA4_ACOGR</name>
<dbReference type="PROSITE" id="PS00141">
    <property type="entry name" value="ASP_PROTEASE"/>
    <property type="match status" value="1"/>
</dbReference>
<dbReference type="PANTHER" id="PTHR13683:SF750">
    <property type="entry name" value="ASPARTYL PROTEASE AED1"/>
    <property type="match status" value="1"/>
</dbReference>
<dbReference type="Gene3D" id="2.40.70.10">
    <property type="entry name" value="Acid Proteases"/>
    <property type="match status" value="2"/>
</dbReference>
<keyword evidence="2 8" id="KW-0645">Protease</keyword>
<evidence type="ECO:0000256" key="9">
    <source>
        <dbReference type="SAM" id="MobiDB-lite"/>
    </source>
</evidence>
<keyword evidence="13" id="KW-1185">Reference proteome</keyword>
<comment type="caution">
    <text evidence="12">The sequence shown here is derived from an EMBL/GenBank/DDBJ whole genome shotgun (WGS) entry which is preliminary data.</text>
</comment>
<dbReference type="PANTHER" id="PTHR13683">
    <property type="entry name" value="ASPARTYL PROTEASES"/>
    <property type="match status" value="1"/>
</dbReference>
<dbReference type="CDD" id="cd05472">
    <property type="entry name" value="cnd41_like"/>
    <property type="match status" value="1"/>
</dbReference>
<proteinExistence type="inferred from homology"/>
<dbReference type="PROSITE" id="PS51767">
    <property type="entry name" value="PEPTIDASE_A1"/>
    <property type="match status" value="1"/>
</dbReference>
<evidence type="ECO:0000256" key="8">
    <source>
        <dbReference type="RuleBase" id="RU000454"/>
    </source>
</evidence>
<dbReference type="AlphaFoldDB" id="A0AAV9BEA4"/>
<evidence type="ECO:0000256" key="6">
    <source>
        <dbReference type="ARBA" id="ARBA00023157"/>
    </source>
</evidence>
<dbReference type="FunFam" id="2.40.70.10:FF:000013">
    <property type="entry name" value="Aspartyl protease AED1"/>
    <property type="match status" value="1"/>
</dbReference>
<feature type="active site" evidence="7">
    <location>
        <position position="167"/>
    </location>
</feature>
<gene>
    <name evidence="12" type="ORF">QJS04_geneDACA007906</name>
</gene>
<feature type="domain" description="Peptidase A1" evidence="11">
    <location>
        <begin position="149"/>
        <end position="484"/>
    </location>
</feature>
<dbReference type="EMBL" id="JAUJYN010000004">
    <property type="protein sequence ID" value="KAK1274429.1"/>
    <property type="molecule type" value="Genomic_DNA"/>
</dbReference>